<dbReference type="EMBL" id="MSFO01000002">
    <property type="protein sequence ID" value="PLB52510.1"/>
    <property type="molecule type" value="Genomic_DNA"/>
</dbReference>
<evidence type="ECO:0000256" key="2">
    <source>
        <dbReference type="SAM" id="SignalP"/>
    </source>
</evidence>
<protein>
    <submittedName>
        <fullName evidence="4">Aliphatic nitrilase</fullName>
    </submittedName>
</protein>
<comment type="caution">
    <text evidence="4">The sequence shown here is derived from an EMBL/GenBank/DDBJ whole genome shotgun (WGS) entry which is preliminary data.</text>
</comment>
<dbReference type="SUPFAM" id="SSF56317">
    <property type="entry name" value="Carbon-nitrogen hydrolase"/>
    <property type="match status" value="1"/>
</dbReference>
<dbReference type="GeneID" id="36553143"/>
<dbReference type="GO" id="GO:0003824">
    <property type="term" value="F:catalytic activity"/>
    <property type="evidence" value="ECO:0007669"/>
    <property type="project" value="InterPro"/>
</dbReference>
<name>A0A2I2GI08_9EURO</name>
<evidence type="ECO:0000259" key="3">
    <source>
        <dbReference type="PROSITE" id="PS50263"/>
    </source>
</evidence>
<dbReference type="AlphaFoldDB" id="A0A2I2GI08"/>
<dbReference type="STRING" id="1392250.A0A2I2GI08"/>
<keyword evidence="5" id="KW-1185">Reference proteome</keyword>
<dbReference type="RefSeq" id="XP_024707812.1">
    <property type="nucleotide sequence ID" value="XM_024845443.1"/>
</dbReference>
<dbReference type="PANTHER" id="PTHR46044">
    <property type="entry name" value="NITRILASE"/>
    <property type="match status" value="1"/>
</dbReference>
<evidence type="ECO:0000313" key="4">
    <source>
        <dbReference type="EMBL" id="PLB52510.1"/>
    </source>
</evidence>
<dbReference type="InterPro" id="IPR036526">
    <property type="entry name" value="C-N_Hydrolase_sf"/>
</dbReference>
<dbReference type="PANTHER" id="PTHR46044:SF1">
    <property type="entry name" value="CN HYDROLASE DOMAIN-CONTAINING PROTEIN"/>
    <property type="match status" value="1"/>
</dbReference>
<reference evidence="4 5" key="1">
    <citation type="submission" date="2016-12" db="EMBL/GenBank/DDBJ databases">
        <title>The genomes of Aspergillus section Nigri reveals drivers in fungal speciation.</title>
        <authorList>
            <consortium name="DOE Joint Genome Institute"/>
            <person name="Vesth T.C."/>
            <person name="Nybo J."/>
            <person name="Theobald S."/>
            <person name="Brandl J."/>
            <person name="Frisvad J.C."/>
            <person name="Nielsen K.F."/>
            <person name="Lyhne E.K."/>
            <person name="Kogle M.E."/>
            <person name="Kuo A."/>
            <person name="Riley R."/>
            <person name="Clum A."/>
            <person name="Nolan M."/>
            <person name="Lipzen A."/>
            <person name="Salamov A."/>
            <person name="Henrissat B."/>
            <person name="Wiebenga A."/>
            <person name="De Vries R.P."/>
            <person name="Grigoriev I.V."/>
            <person name="Mortensen U.H."/>
            <person name="Andersen M.R."/>
            <person name="Baker S.E."/>
        </authorList>
    </citation>
    <scope>NUCLEOTIDE SEQUENCE [LARGE SCALE GENOMIC DNA]</scope>
    <source>
        <strain evidence="4 5">IBT 23096</strain>
    </source>
</reference>
<evidence type="ECO:0000256" key="1">
    <source>
        <dbReference type="ARBA" id="ARBA00008129"/>
    </source>
</evidence>
<dbReference type="Proteomes" id="UP000234275">
    <property type="component" value="Unassembled WGS sequence"/>
</dbReference>
<dbReference type="Pfam" id="PF00795">
    <property type="entry name" value="CN_hydrolase"/>
    <property type="match status" value="1"/>
</dbReference>
<feature type="chain" id="PRO_5014129643" evidence="2">
    <location>
        <begin position="23"/>
        <end position="354"/>
    </location>
</feature>
<evidence type="ECO:0000313" key="5">
    <source>
        <dbReference type="Proteomes" id="UP000234275"/>
    </source>
</evidence>
<dbReference type="InterPro" id="IPR044149">
    <property type="entry name" value="Nitrilases_CHs"/>
</dbReference>
<dbReference type="Gene3D" id="3.60.110.10">
    <property type="entry name" value="Carbon-nitrogen hydrolase"/>
    <property type="match status" value="1"/>
</dbReference>
<organism evidence="4 5">
    <name type="scientific">Aspergillus steynii IBT 23096</name>
    <dbReference type="NCBI Taxonomy" id="1392250"/>
    <lineage>
        <taxon>Eukaryota</taxon>
        <taxon>Fungi</taxon>
        <taxon>Dikarya</taxon>
        <taxon>Ascomycota</taxon>
        <taxon>Pezizomycotina</taxon>
        <taxon>Eurotiomycetes</taxon>
        <taxon>Eurotiomycetidae</taxon>
        <taxon>Eurotiales</taxon>
        <taxon>Aspergillaceae</taxon>
        <taxon>Aspergillus</taxon>
        <taxon>Aspergillus subgen. Circumdati</taxon>
    </lineage>
</organism>
<dbReference type="OrthoDB" id="10250282at2759"/>
<dbReference type="VEuPathDB" id="FungiDB:P170DRAFT_378360"/>
<dbReference type="InterPro" id="IPR003010">
    <property type="entry name" value="C-N_Hydrolase"/>
</dbReference>
<feature type="domain" description="CN hydrolase" evidence="3">
    <location>
        <begin position="25"/>
        <end position="291"/>
    </location>
</feature>
<feature type="signal peptide" evidence="2">
    <location>
        <begin position="1"/>
        <end position="22"/>
    </location>
</feature>
<accession>A0A2I2GI08</accession>
<proteinExistence type="inferred from homology"/>
<gene>
    <name evidence="4" type="ORF">P170DRAFT_378360</name>
</gene>
<dbReference type="PROSITE" id="PS50263">
    <property type="entry name" value="CN_HYDROLASE"/>
    <property type="match status" value="1"/>
</dbReference>
<sequence>MIPQKLLPLAGLAAVVSAAVQGQNLTVAMVRAPPPQWPLPIYSWDWVNIQPNLTSSIDKGIEYIEEAKDNGANWIVFPELWFPGFPKGALYNNWTNTHLPTYLANSMVVGGHEWNRLVSAIKNAELYASINFAQKDGGYLYMAQALISPTGKELILRHKLRPSGDERYIFSDGTINEFKVVNTTYGRVGMLECGEHVYPSMTFPMQAQVENFHLGPFPYLGDPKDERYLWWEGAESNIAAGSHYAVLSGAYSFFPAVGFAFVSSPFGQVVNSISANVSFEEHPILYHSLDTAGFDTTRAYDSDGQVSWAVLRQMVSSFPGYIPEEEGDLVPRRNATIKFLLSGALNSSEVNYNN</sequence>
<comment type="similarity">
    <text evidence="1">Belongs to the carbon-nitrogen hydrolase superfamily. Nitrilase family.</text>
</comment>
<keyword evidence="2" id="KW-0732">Signal</keyword>